<keyword evidence="3 8" id="KW-0028">Amino-acid biosynthesis</keyword>
<dbReference type="GO" id="GO:0009423">
    <property type="term" value="P:chorismate biosynthetic process"/>
    <property type="evidence" value="ECO:0007669"/>
    <property type="project" value="UniProtKB-UniRule"/>
</dbReference>
<evidence type="ECO:0000256" key="8">
    <source>
        <dbReference type="HAMAP-Rule" id="MF_00222"/>
    </source>
</evidence>
<dbReference type="NCBIfam" id="NF001310">
    <property type="entry name" value="PRK00258.1-2"/>
    <property type="match status" value="1"/>
</dbReference>
<comment type="function">
    <text evidence="8">Involved in the biosynthesis of the chorismate, which leads to the biosynthesis of aromatic amino acids. Catalyzes the reversible NADPH linked reduction of 3-dehydroshikimate (DHSA) to yield shikimate (SA).</text>
</comment>
<evidence type="ECO:0000256" key="5">
    <source>
        <dbReference type="ARBA" id="ARBA00023002"/>
    </source>
</evidence>
<dbReference type="Pfam" id="PF08501">
    <property type="entry name" value="Shikimate_dh_N"/>
    <property type="match status" value="1"/>
</dbReference>
<dbReference type="SUPFAM" id="SSF53223">
    <property type="entry name" value="Aminoacid dehydrogenase-like, N-terminal domain"/>
    <property type="match status" value="1"/>
</dbReference>
<dbReference type="InterPro" id="IPR011342">
    <property type="entry name" value="Shikimate_DH"/>
</dbReference>
<feature type="binding site" evidence="8">
    <location>
        <position position="216"/>
    </location>
    <ligand>
        <name>shikimate</name>
        <dbReference type="ChEBI" id="CHEBI:36208"/>
    </ligand>
</feature>
<comment type="subunit">
    <text evidence="8">Homodimer.</text>
</comment>
<feature type="binding site" evidence="8">
    <location>
        <position position="236"/>
    </location>
    <ligand>
        <name>NADP(+)</name>
        <dbReference type="ChEBI" id="CHEBI:58349"/>
    </ligand>
</feature>
<dbReference type="Proteomes" id="UP000066549">
    <property type="component" value="Chromosome"/>
</dbReference>
<keyword evidence="5 8" id="KW-0560">Oxidoreductase</keyword>
<feature type="binding site" evidence="8">
    <location>
        <position position="87"/>
    </location>
    <ligand>
        <name>shikimate</name>
        <dbReference type="ChEBI" id="CHEBI:36208"/>
    </ligand>
</feature>
<dbReference type="EMBL" id="CP011002">
    <property type="protein sequence ID" value="AKO65928.1"/>
    <property type="molecule type" value="Genomic_DNA"/>
</dbReference>
<feature type="domain" description="Shikimate dehydrogenase substrate binding N-terminal" evidence="10">
    <location>
        <begin position="6"/>
        <end position="89"/>
    </location>
</feature>
<protein>
    <recommendedName>
        <fullName evidence="2 8">Shikimate dehydrogenase (NADP(+))</fullName>
        <shortName evidence="8">SDH</shortName>
        <ecNumber evidence="2 8">1.1.1.25</ecNumber>
    </recommendedName>
</protein>
<keyword evidence="13" id="KW-1185">Reference proteome</keyword>
<dbReference type="HAMAP" id="MF_00222">
    <property type="entry name" value="Shikimate_DH_AroE"/>
    <property type="match status" value="1"/>
</dbReference>
<feature type="binding site" evidence="8">
    <location>
        <begin position="126"/>
        <end position="130"/>
    </location>
    <ligand>
        <name>NADP(+)</name>
        <dbReference type="ChEBI" id="CHEBI:58349"/>
    </ligand>
</feature>
<evidence type="ECO:0000259" key="11">
    <source>
        <dbReference type="Pfam" id="PF18317"/>
    </source>
</evidence>
<dbReference type="InterPro" id="IPR041121">
    <property type="entry name" value="SDH_C"/>
</dbReference>
<evidence type="ECO:0000256" key="4">
    <source>
        <dbReference type="ARBA" id="ARBA00022857"/>
    </source>
</evidence>
<organism evidence="12 13">
    <name type="scientific">Methylophilales bacterium MBRS-H7</name>
    <dbReference type="NCBI Taxonomy" id="1623450"/>
    <lineage>
        <taxon>Bacteria</taxon>
        <taxon>Pseudomonadati</taxon>
        <taxon>Pseudomonadota</taxon>
        <taxon>Betaproteobacteria</taxon>
        <taxon>Nitrosomonadales</taxon>
        <taxon>OM43 clade</taxon>
    </lineage>
</organism>
<keyword evidence="4 8" id="KW-0521">NADP</keyword>
<dbReference type="InterPro" id="IPR006151">
    <property type="entry name" value="Shikm_DH/Glu-tRNA_Rdtase"/>
</dbReference>
<feature type="domain" description="SDH C-terminal" evidence="11">
    <location>
        <begin position="236"/>
        <end position="266"/>
    </location>
</feature>
<dbReference type="OrthoDB" id="9776868at2"/>
<comment type="similarity">
    <text evidence="8">Belongs to the shikimate dehydrogenase family.</text>
</comment>
<evidence type="ECO:0000259" key="9">
    <source>
        <dbReference type="Pfam" id="PF01488"/>
    </source>
</evidence>
<evidence type="ECO:0000259" key="10">
    <source>
        <dbReference type="Pfam" id="PF08501"/>
    </source>
</evidence>
<sequence>MKKFAVIGNPINHSLSPQIHSEFARQHSIDLTYEKIMADDDISFTSTIENLINKKYSGANVTLPFKACAVKISTTRSSDVDLTGSANTLCFDNNSIAAHTTDGIGLVNDLIDKIGSISNSSVLLLGAGGAANGVIPSIFSEKISHLYLWNRTIQKSFDMAESWHESFRRVSVMEKIEFNKIDIVINATSAGVDDNSLSPISLNDCRKEIICYDMMYGKQTAFLKNASDNNLTSFDGLGMLVKQAAASFEIWHGQKVESKSVEASLRSSLV</sequence>
<dbReference type="GO" id="GO:0004764">
    <property type="term" value="F:shikimate 3-dehydrogenase (NADP+) activity"/>
    <property type="evidence" value="ECO:0007669"/>
    <property type="project" value="UniProtKB-UniRule"/>
</dbReference>
<dbReference type="UniPathway" id="UPA00053">
    <property type="reaction ID" value="UER00087"/>
</dbReference>
<feature type="active site" description="Proton acceptor" evidence="8">
    <location>
        <position position="66"/>
    </location>
</feature>
<evidence type="ECO:0000256" key="3">
    <source>
        <dbReference type="ARBA" id="ARBA00022605"/>
    </source>
</evidence>
<dbReference type="SUPFAM" id="SSF51735">
    <property type="entry name" value="NAD(P)-binding Rossmann-fold domains"/>
    <property type="match status" value="1"/>
</dbReference>
<dbReference type="CDD" id="cd01065">
    <property type="entry name" value="NAD_bind_Shikimate_DH"/>
    <property type="match status" value="1"/>
</dbReference>
<dbReference type="GO" id="GO:0009073">
    <property type="term" value="P:aromatic amino acid family biosynthetic process"/>
    <property type="evidence" value="ECO:0007669"/>
    <property type="project" value="UniProtKB-KW"/>
</dbReference>
<comment type="caution">
    <text evidence="8">Lacks conserved residue(s) required for the propagation of feature annotation.</text>
</comment>
<dbReference type="PATRIC" id="fig|1623450.3.peg.839"/>
<evidence type="ECO:0000256" key="1">
    <source>
        <dbReference type="ARBA" id="ARBA00004871"/>
    </source>
</evidence>
<evidence type="ECO:0000256" key="2">
    <source>
        <dbReference type="ARBA" id="ARBA00012962"/>
    </source>
</evidence>
<dbReference type="GO" id="GO:0005829">
    <property type="term" value="C:cytosol"/>
    <property type="evidence" value="ECO:0007669"/>
    <property type="project" value="TreeGrafter"/>
</dbReference>
<feature type="domain" description="Quinate/shikimate 5-dehydrogenase/glutamyl-tRNA reductase" evidence="9">
    <location>
        <begin position="113"/>
        <end position="190"/>
    </location>
</feature>
<evidence type="ECO:0000313" key="13">
    <source>
        <dbReference type="Proteomes" id="UP000066549"/>
    </source>
</evidence>
<comment type="catalytic activity">
    <reaction evidence="7 8">
        <text>shikimate + NADP(+) = 3-dehydroshikimate + NADPH + H(+)</text>
        <dbReference type="Rhea" id="RHEA:17737"/>
        <dbReference type="ChEBI" id="CHEBI:15378"/>
        <dbReference type="ChEBI" id="CHEBI:16630"/>
        <dbReference type="ChEBI" id="CHEBI:36208"/>
        <dbReference type="ChEBI" id="CHEBI:57783"/>
        <dbReference type="ChEBI" id="CHEBI:58349"/>
        <dbReference type="EC" id="1.1.1.25"/>
    </reaction>
</comment>
<dbReference type="InterPro" id="IPR013708">
    <property type="entry name" value="Shikimate_DH-bd_N"/>
</dbReference>
<dbReference type="InterPro" id="IPR036291">
    <property type="entry name" value="NAD(P)-bd_dom_sf"/>
</dbReference>
<feature type="binding site" evidence="8">
    <location>
        <position position="62"/>
    </location>
    <ligand>
        <name>shikimate</name>
        <dbReference type="ChEBI" id="CHEBI:36208"/>
    </ligand>
</feature>
<dbReference type="Pfam" id="PF18317">
    <property type="entry name" value="SDH_C"/>
    <property type="match status" value="1"/>
</dbReference>
<comment type="pathway">
    <text evidence="1 8">Metabolic intermediate biosynthesis; chorismate biosynthesis; chorismate from D-erythrose 4-phosphate and phosphoenolpyruvate: step 4/7.</text>
</comment>
<dbReference type="AlphaFoldDB" id="A0A0H4J2F4"/>
<dbReference type="GO" id="GO:0019632">
    <property type="term" value="P:shikimate metabolic process"/>
    <property type="evidence" value="ECO:0007669"/>
    <property type="project" value="InterPro"/>
</dbReference>
<dbReference type="InterPro" id="IPR022893">
    <property type="entry name" value="Shikimate_DH_fam"/>
</dbReference>
<dbReference type="NCBIfam" id="TIGR00507">
    <property type="entry name" value="aroE"/>
    <property type="match status" value="1"/>
</dbReference>
<feature type="binding site" evidence="8">
    <location>
        <position position="214"/>
    </location>
    <ligand>
        <name>NADP(+)</name>
        <dbReference type="ChEBI" id="CHEBI:58349"/>
    </ligand>
</feature>
<dbReference type="InterPro" id="IPR046346">
    <property type="entry name" value="Aminoacid_DH-like_N_sf"/>
</dbReference>
<evidence type="ECO:0000256" key="6">
    <source>
        <dbReference type="ARBA" id="ARBA00023141"/>
    </source>
</evidence>
<dbReference type="Pfam" id="PF01488">
    <property type="entry name" value="Shikimate_DH"/>
    <property type="match status" value="1"/>
</dbReference>
<name>A0A0H4J2F4_9PROT</name>
<feature type="binding site" evidence="8">
    <location>
        <begin position="14"/>
        <end position="16"/>
    </location>
    <ligand>
        <name>shikimate</name>
        <dbReference type="ChEBI" id="CHEBI:36208"/>
    </ligand>
</feature>
<feature type="binding site" evidence="8">
    <location>
        <position position="243"/>
    </location>
    <ligand>
        <name>shikimate</name>
        <dbReference type="ChEBI" id="CHEBI:36208"/>
    </ligand>
</feature>
<accession>A0A0H4J2F4</accession>
<dbReference type="Gene3D" id="3.40.50.720">
    <property type="entry name" value="NAD(P)-binding Rossmann-like Domain"/>
    <property type="match status" value="1"/>
</dbReference>
<evidence type="ECO:0000313" key="12">
    <source>
        <dbReference type="EMBL" id="AKO65928.1"/>
    </source>
</evidence>
<dbReference type="PANTHER" id="PTHR21089">
    <property type="entry name" value="SHIKIMATE DEHYDROGENASE"/>
    <property type="match status" value="1"/>
</dbReference>
<dbReference type="Gene3D" id="3.40.50.10860">
    <property type="entry name" value="Leucine Dehydrogenase, chain A, domain 1"/>
    <property type="match status" value="1"/>
</dbReference>
<dbReference type="EC" id="1.1.1.25" evidence="2 8"/>
<feature type="binding site" evidence="8">
    <location>
        <begin position="150"/>
        <end position="155"/>
    </location>
    <ligand>
        <name>NADP(+)</name>
        <dbReference type="ChEBI" id="CHEBI:58349"/>
    </ligand>
</feature>
<feature type="binding site" evidence="8">
    <location>
        <position position="102"/>
    </location>
    <ligand>
        <name>shikimate</name>
        <dbReference type="ChEBI" id="CHEBI:36208"/>
    </ligand>
</feature>
<dbReference type="GO" id="GO:0050661">
    <property type="term" value="F:NADP binding"/>
    <property type="evidence" value="ECO:0007669"/>
    <property type="project" value="InterPro"/>
</dbReference>
<dbReference type="PANTHER" id="PTHR21089:SF1">
    <property type="entry name" value="BIFUNCTIONAL 3-DEHYDROQUINATE DEHYDRATASE_SHIKIMATE DEHYDROGENASE, CHLOROPLASTIC"/>
    <property type="match status" value="1"/>
</dbReference>
<reference evidence="12 13" key="1">
    <citation type="submission" date="2015-03" db="EMBL/GenBank/DDBJ databases">
        <title>Comparative analysis of the OM43 clade including a novel species from Red Sea uncovers genomic and metabolic diversity among marine methylotrophs.</title>
        <authorList>
            <person name="Jimenez-Infante F."/>
            <person name="Ngugi D.K."/>
            <person name="Vinu M."/>
            <person name="Alam I."/>
            <person name="Kamau A."/>
            <person name="Blom J."/>
            <person name="Bajic V.B."/>
            <person name="Stingl U."/>
        </authorList>
    </citation>
    <scope>NUCLEOTIDE SEQUENCE [LARGE SCALE GENOMIC DNA]</scope>
    <source>
        <strain evidence="12 13">MBRSH7</strain>
    </source>
</reference>
<keyword evidence="6 8" id="KW-0057">Aromatic amino acid biosynthesis</keyword>
<dbReference type="GO" id="GO:0008652">
    <property type="term" value="P:amino acid biosynthetic process"/>
    <property type="evidence" value="ECO:0007669"/>
    <property type="project" value="UniProtKB-KW"/>
</dbReference>
<evidence type="ECO:0000256" key="7">
    <source>
        <dbReference type="ARBA" id="ARBA00049442"/>
    </source>
</evidence>
<proteinExistence type="inferred from homology"/>
<gene>
    <name evidence="8" type="primary">aroE</name>
    <name evidence="12" type="ORF">VI33_04230</name>
</gene>